<evidence type="ECO:0000256" key="2">
    <source>
        <dbReference type="ARBA" id="ARBA00023125"/>
    </source>
</evidence>
<dbReference type="PANTHER" id="PTHR43479">
    <property type="entry name" value="ACREF/ENVCD OPERON REPRESSOR-RELATED"/>
    <property type="match status" value="1"/>
</dbReference>
<dbReference type="PROSITE" id="PS50977">
    <property type="entry name" value="HTH_TETR_2"/>
    <property type="match status" value="1"/>
</dbReference>
<dbReference type="SUPFAM" id="SSF46689">
    <property type="entry name" value="Homeodomain-like"/>
    <property type="match status" value="1"/>
</dbReference>
<dbReference type="EMBL" id="JBHTGR010000050">
    <property type="protein sequence ID" value="MFC7747599.1"/>
    <property type="molecule type" value="Genomic_DNA"/>
</dbReference>
<evidence type="ECO:0000313" key="6">
    <source>
        <dbReference type="Proteomes" id="UP001596620"/>
    </source>
</evidence>
<name>A0ABW2UUW6_9BACI</name>
<dbReference type="Gene3D" id="1.10.357.10">
    <property type="entry name" value="Tetracycline Repressor, domain 2"/>
    <property type="match status" value="1"/>
</dbReference>
<proteinExistence type="predicted"/>
<feature type="DNA-binding region" description="H-T-H motif" evidence="3">
    <location>
        <begin position="25"/>
        <end position="44"/>
    </location>
</feature>
<sequence length="287" mass="33018">MNPKKLKLIESGMMLFSEKGYHATSIETIATEAGMSKGAFYLHFHSKKDFVMTALHLYYQEISNRIQHVQEENLTPSDSLAKQIDVVTQFIYKYKEVLTMYLRENSVMGTQTDTLIQQMKLAHFNWLQQNIQQIYGTEMAGFYPDLVIQLEGLMNGYFKWIIIDGIAIDRHYLGTYLVRRIDDMVKGMLERGEAPLVTMNHVEEWSRGVSDVTSVLTAMQAKIDTLNLTSEKAEQLHDALNMLFEAIEKDESQAPLIQGLLVHFQRIPAFVPDCHEIARQLHIDLLD</sequence>
<keyword evidence="6" id="KW-1185">Reference proteome</keyword>
<evidence type="ECO:0000313" key="5">
    <source>
        <dbReference type="EMBL" id="MFC7747599.1"/>
    </source>
</evidence>
<organism evidence="5 6">
    <name type="scientific">Lentibacillus kimchii</name>
    <dbReference type="NCBI Taxonomy" id="1542911"/>
    <lineage>
        <taxon>Bacteria</taxon>
        <taxon>Bacillati</taxon>
        <taxon>Bacillota</taxon>
        <taxon>Bacilli</taxon>
        <taxon>Bacillales</taxon>
        <taxon>Bacillaceae</taxon>
        <taxon>Lentibacillus</taxon>
    </lineage>
</organism>
<dbReference type="PRINTS" id="PR00455">
    <property type="entry name" value="HTHTETR"/>
</dbReference>
<keyword evidence="1" id="KW-0678">Repressor</keyword>
<protein>
    <submittedName>
        <fullName evidence="5">TetR/AcrR family transcriptional regulator</fullName>
    </submittedName>
</protein>
<reference evidence="6" key="1">
    <citation type="journal article" date="2019" name="Int. J. Syst. Evol. Microbiol.">
        <title>The Global Catalogue of Microorganisms (GCM) 10K type strain sequencing project: providing services to taxonomists for standard genome sequencing and annotation.</title>
        <authorList>
            <consortium name="The Broad Institute Genomics Platform"/>
            <consortium name="The Broad Institute Genome Sequencing Center for Infectious Disease"/>
            <person name="Wu L."/>
            <person name="Ma J."/>
        </authorList>
    </citation>
    <scope>NUCLEOTIDE SEQUENCE [LARGE SCALE GENOMIC DNA]</scope>
    <source>
        <strain evidence="6">JCM 30234</strain>
    </source>
</reference>
<comment type="caution">
    <text evidence="5">The sequence shown here is derived from an EMBL/GenBank/DDBJ whole genome shotgun (WGS) entry which is preliminary data.</text>
</comment>
<dbReference type="Pfam" id="PF00440">
    <property type="entry name" value="TetR_N"/>
    <property type="match status" value="1"/>
</dbReference>
<dbReference type="Proteomes" id="UP001596620">
    <property type="component" value="Unassembled WGS sequence"/>
</dbReference>
<accession>A0ABW2UUW6</accession>
<evidence type="ECO:0000259" key="4">
    <source>
        <dbReference type="PROSITE" id="PS50977"/>
    </source>
</evidence>
<dbReference type="InterPro" id="IPR009057">
    <property type="entry name" value="Homeodomain-like_sf"/>
</dbReference>
<dbReference type="PANTHER" id="PTHR43479:SF22">
    <property type="entry name" value="TRANSCRIPTIONAL REGULATOR, TETR FAMILY"/>
    <property type="match status" value="1"/>
</dbReference>
<feature type="domain" description="HTH tetR-type" evidence="4">
    <location>
        <begin position="2"/>
        <end position="62"/>
    </location>
</feature>
<evidence type="ECO:0000256" key="1">
    <source>
        <dbReference type="ARBA" id="ARBA00022491"/>
    </source>
</evidence>
<dbReference type="InterPro" id="IPR050624">
    <property type="entry name" value="HTH-type_Tx_Regulator"/>
</dbReference>
<dbReference type="InterPro" id="IPR001647">
    <property type="entry name" value="HTH_TetR"/>
</dbReference>
<evidence type="ECO:0000256" key="3">
    <source>
        <dbReference type="PROSITE-ProRule" id="PRU00335"/>
    </source>
</evidence>
<keyword evidence="2 3" id="KW-0238">DNA-binding</keyword>
<dbReference type="RefSeq" id="WP_382359561.1">
    <property type="nucleotide sequence ID" value="NZ_JBHTGR010000050.1"/>
</dbReference>
<gene>
    <name evidence="5" type="ORF">ACFQU8_10225</name>
</gene>